<evidence type="ECO:0000256" key="5">
    <source>
        <dbReference type="ARBA" id="ARBA00022801"/>
    </source>
</evidence>
<keyword evidence="9" id="KW-1185">Reference proteome</keyword>
<evidence type="ECO:0000256" key="6">
    <source>
        <dbReference type="ARBA" id="ARBA00023211"/>
    </source>
</evidence>
<reference evidence="8" key="1">
    <citation type="submission" date="2017-08" db="EMBL/GenBank/DDBJ databases">
        <authorList>
            <person name="Polle J.E."/>
            <person name="Barry K."/>
            <person name="Cushman J."/>
            <person name="Schmutz J."/>
            <person name="Tran D."/>
            <person name="Hathwaick L.T."/>
            <person name="Yim W.C."/>
            <person name="Jenkins J."/>
            <person name="Mckie-Krisberg Z.M."/>
            <person name="Prochnik S."/>
            <person name="Lindquist E."/>
            <person name="Dockter R.B."/>
            <person name="Adam C."/>
            <person name="Molina H."/>
            <person name="Bunkerborg J."/>
            <person name="Jin E."/>
            <person name="Buchheim M."/>
            <person name="Magnuson J."/>
        </authorList>
    </citation>
    <scope>NUCLEOTIDE SEQUENCE</scope>
    <source>
        <strain evidence="8">CCAP 19/18</strain>
    </source>
</reference>
<dbReference type="Proteomes" id="UP000815325">
    <property type="component" value="Unassembled WGS sequence"/>
</dbReference>
<proteinExistence type="predicted"/>
<dbReference type="Pfam" id="PF01937">
    <property type="entry name" value="ARMT1-like_dom"/>
    <property type="match status" value="1"/>
</dbReference>
<feature type="domain" description="Damage-control phosphatase ARMT1-like metal-binding" evidence="7">
    <location>
        <begin position="36"/>
        <end position="352"/>
    </location>
</feature>
<dbReference type="Gene3D" id="1.10.285.20">
    <property type="entry name" value="Uncharacterised protein PF01937, DUF89, domain 2"/>
    <property type="match status" value="1"/>
</dbReference>
<comment type="cofactor">
    <cofactor evidence="1">
        <name>Mn(2+)</name>
        <dbReference type="ChEBI" id="CHEBI:29035"/>
    </cofactor>
</comment>
<dbReference type="InterPro" id="IPR036075">
    <property type="entry name" value="ARMT-1-like_metal-bd_sf"/>
</dbReference>
<keyword evidence="3" id="KW-0533">Nickel</keyword>
<dbReference type="EMBL" id="MU070910">
    <property type="protein sequence ID" value="KAF5826462.1"/>
    <property type="molecule type" value="Genomic_DNA"/>
</dbReference>
<keyword evidence="4" id="KW-0479">Metal-binding</keyword>
<evidence type="ECO:0000256" key="3">
    <source>
        <dbReference type="ARBA" id="ARBA00022596"/>
    </source>
</evidence>
<comment type="caution">
    <text evidence="8">The sequence shown here is derived from an EMBL/GenBank/DDBJ whole genome shotgun (WGS) entry which is preliminary data.</text>
</comment>
<dbReference type="InterPro" id="IPR035073">
    <property type="entry name" value="At2g17340_3_helix_bundle"/>
</dbReference>
<evidence type="ECO:0000259" key="7">
    <source>
        <dbReference type="Pfam" id="PF01937"/>
    </source>
</evidence>
<evidence type="ECO:0000256" key="1">
    <source>
        <dbReference type="ARBA" id="ARBA00001936"/>
    </source>
</evidence>
<sequence>MRLPQIKDDYDPCTFIYKPTPEDNAVTALQWIEVFRASTPTFAKYALQDETVPAESRTACVTEFERAFHQALDALAAEHGSTQRSQEPLNCIILCQVREDCLKKAGFGDIFRRVKRDENAAALAVLPGVLKNLDGCSDTSERLELALRGVLAGNIFDLGASTSAALFDRDGAAASFVSTRTKLLPRPWVIDDLDTSVQRLALAGTTGQYKKAMLFVDNAGSDVVLGMLPFARELLRLGMKVVLAANRGPTINDITAEELQAVVQEAARLDNSFRQASQEGKLAVVSSGSDLPVIDLRLLSQEVVDCAQDVDLVILEGMGRSIETNLNAGLRCDSMRIGMVKHPEVATCLKGRLLDCVCKFIPGSA</sequence>
<gene>
    <name evidence="8" type="ORF">DUNSADRAFT_3028</name>
</gene>
<evidence type="ECO:0000256" key="2">
    <source>
        <dbReference type="ARBA" id="ARBA00001967"/>
    </source>
</evidence>
<keyword evidence="5" id="KW-0378">Hydrolase</keyword>
<evidence type="ECO:0000313" key="8">
    <source>
        <dbReference type="EMBL" id="KAF5826462.1"/>
    </source>
</evidence>
<dbReference type="InterPro" id="IPR002791">
    <property type="entry name" value="ARMT1-like_metal-bd"/>
</dbReference>
<organism evidence="8 9">
    <name type="scientific">Dunaliella salina</name>
    <name type="common">Green alga</name>
    <name type="synonym">Protococcus salinus</name>
    <dbReference type="NCBI Taxonomy" id="3046"/>
    <lineage>
        <taxon>Eukaryota</taxon>
        <taxon>Viridiplantae</taxon>
        <taxon>Chlorophyta</taxon>
        <taxon>core chlorophytes</taxon>
        <taxon>Chlorophyceae</taxon>
        <taxon>CS clade</taxon>
        <taxon>Chlamydomonadales</taxon>
        <taxon>Dunaliellaceae</taxon>
        <taxon>Dunaliella</taxon>
    </lineage>
</organism>
<comment type="cofactor">
    <cofactor evidence="2">
        <name>Ni(2+)</name>
        <dbReference type="ChEBI" id="CHEBI:49786"/>
    </cofactor>
</comment>
<dbReference type="PANTHER" id="PTHR12280">
    <property type="entry name" value="PANTOTHENATE KINASE"/>
    <property type="match status" value="1"/>
</dbReference>
<dbReference type="InterPro" id="IPR004567">
    <property type="entry name" value="Type_II_PanK"/>
</dbReference>
<keyword evidence="6" id="KW-0464">Manganese</keyword>
<evidence type="ECO:0000256" key="4">
    <source>
        <dbReference type="ARBA" id="ARBA00022723"/>
    </source>
</evidence>
<dbReference type="SUPFAM" id="SSF111321">
    <property type="entry name" value="AF1104-like"/>
    <property type="match status" value="1"/>
</dbReference>
<dbReference type="PANTHER" id="PTHR12280:SF35">
    <property type="entry name" value="4'-PHOSPHOPANTETHEINE PHOSPHATASE"/>
    <property type="match status" value="1"/>
</dbReference>
<name>A0ABQ7FVS6_DUNSA</name>
<dbReference type="Gene3D" id="1.20.1700.10">
    <property type="entry name" value="AF1104-like"/>
    <property type="match status" value="1"/>
</dbReference>
<protein>
    <recommendedName>
        <fullName evidence="7">Damage-control phosphatase ARMT1-like metal-binding domain-containing protein</fullName>
    </recommendedName>
</protein>
<dbReference type="Gene3D" id="3.40.50.10880">
    <property type="entry name" value="Uncharacterised protein PF01937, DUF89, domain 3"/>
    <property type="match status" value="1"/>
</dbReference>
<accession>A0ABQ7FVS6</accession>
<evidence type="ECO:0000313" key="9">
    <source>
        <dbReference type="Proteomes" id="UP000815325"/>
    </source>
</evidence>